<evidence type="ECO:0000313" key="1">
    <source>
        <dbReference type="EMBL" id="AAM05391.1"/>
    </source>
</evidence>
<proteinExistence type="predicted"/>
<keyword evidence="2" id="KW-1185">Reference proteome</keyword>
<sequence>MRTKKFDRSKKTLAILLLLCFVLSVTATLVSADENIKYGKSKAGYKAGYSKGYEEGKIQGQNDCGQYGSTEVLNKIPTPFNKSSWTKDYTESYNKGYKDGYFDGYTKSRYECLK</sequence>
<dbReference type="KEGG" id="mac:MA_1988"/>
<protein>
    <submittedName>
        <fullName evidence="1">Uncharacterized protein</fullName>
    </submittedName>
</protein>
<dbReference type="EnsemblBacteria" id="AAM05391">
    <property type="protein sequence ID" value="AAM05391"/>
    <property type="gene ID" value="MA_1988"/>
</dbReference>
<reference evidence="1 2" key="1">
    <citation type="journal article" date="2002" name="Genome Res.">
        <title>The genome of Methanosarcina acetivorans reveals extensive metabolic and physiological diversity.</title>
        <authorList>
            <person name="Galagan J.E."/>
            <person name="Nusbaum C."/>
            <person name="Roy A."/>
            <person name="Endrizzi M.G."/>
            <person name="Macdonald P."/>
            <person name="FitzHugh W."/>
            <person name="Calvo S."/>
            <person name="Engels R."/>
            <person name="Smirnov S."/>
            <person name="Atnoor D."/>
            <person name="Brown A."/>
            <person name="Allen N."/>
            <person name="Naylor J."/>
            <person name="Stange-Thomann N."/>
            <person name="DeArellano K."/>
            <person name="Johnson R."/>
            <person name="Linton L."/>
            <person name="McEwan P."/>
            <person name="McKernan K."/>
            <person name="Talamas J."/>
            <person name="Tirrell A."/>
            <person name="Ye W."/>
            <person name="Zimmer A."/>
            <person name="Barber R.D."/>
            <person name="Cann I."/>
            <person name="Graham D.E."/>
            <person name="Grahame D.A."/>
            <person name="Guss A."/>
            <person name="Hedderich R."/>
            <person name="Ingram-Smith C."/>
            <person name="Kuettner C.H."/>
            <person name="Krzycki J.A."/>
            <person name="Leigh J.A."/>
            <person name="Li W."/>
            <person name="Liu J."/>
            <person name="Mukhopadhyay B."/>
            <person name="Reeve J.N."/>
            <person name="Smith K."/>
            <person name="Springer T.A."/>
            <person name="Umayam L.A."/>
            <person name="White O."/>
            <person name="White R.H."/>
            <person name="de Macario E.C."/>
            <person name="Ferry J.G."/>
            <person name="Jarrell K.F."/>
            <person name="Jing H."/>
            <person name="Macario A.J.L."/>
            <person name="Paulsen I."/>
            <person name="Pritchett M."/>
            <person name="Sowers K.R."/>
            <person name="Swanson R.V."/>
            <person name="Zinder S.H."/>
            <person name="Lander E."/>
            <person name="Metcalf W.W."/>
            <person name="Birren B."/>
        </authorList>
    </citation>
    <scope>NUCLEOTIDE SEQUENCE [LARGE SCALE GENOMIC DNA]</scope>
    <source>
        <strain evidence="2">ATCC 35395 / DSM 2834 / JCM 12185 / C2A</strain>
    </source>
</reference>
<dbReference type="AlphaFoldDB" id="Q8TPC5"/>
<gene>
    <name evidence="1" type="ordered locus">MA_1988</name>
</gene>
<name>Q8TPC5_METAC</name>
<evidence type="ECO:0000313" key="2">
    <source>
        <dbReference type="Proteomes" id="UP000002487"/>
    </source>
</evidence>
<dbReference type="Proteomes" id="UP000002487">
    <property type="component" value="Chromosome"/>
</dbReference>
<dbReference type="HOGENOM" id="CLU_2191073_0_0_2"/>
<organism evidence="1 2">
    <name type="scientific">Methanosarcina acetivorans (strain ATCC 35395 / DSM 2834 / JCM 12185 / C2A)</name>
    <dbReference type="NCBI Taxonomy" id="188937"/>
    <lineage>
        <taxon>Archaea</taxon>
        <taxon>Methanobacteriati</taxon>
        <taxon>Methanobacteriota</taxon>
        <taxon>Stenosarchaea group</taxon>
        <taxon>Methanomicrobia</taxon>
        <taxon>Methanosarcinales</taxon>
        <taxon>Methanosarcinaceae</taxon>
        <taxon>Methanosarcina</taxon>
    </lineage>
</organism>
<accession>Q8TPC5</accession>
<dbReference type="InParanoid" id="Q8TPC5"/>
<dbReference type="EMBL" id="AE010299">
    <property type="protein sequence ID" value="AAM05391.1"/>
    <property type="molecule type" value="Genomic_DNA"/>
</dbReference>